<dbReference type="CDD" id="cd12914">
    <property type="entry name" value="PDC1_DGC_like"/>
    <property type="match status" value="1"/>
</dbReference>
<accession>E1QDE2</accession>
<dbReference type="RefSeq" id="WP_013256917.1">
    <property type="nucleotide sequence ID" value="NC_014365.1"/>
</dbReference>
<dbReference type="SUPFAM" id="SSF103190">
    <property type="entry name" value="Sensory domain-like"/>
    <property type="match status" value="1"/>
</dbReference>
<reference evidence="12 13" key="1">
    <citation type="journal article" date="2010" name="Stand. Genomic Sci.">
        <title>Complete genome sequence of Desulfarculus baarsii type strain (2st14).</title>
        <authorList>
            <person name="Sun H."/>
            <person name="Spring S."/>
            <person name="Lapidus A."/>
            <person name="Davenport K."/>
            <person name="Del Rio T.G."/>
            <person name="Tice H."/>
            <person name="Nolan M."/>
            <person name="Copeland A."/>
            <person name="Cheng J.F."/>
            <person name="Lucas S."/>
            <person name="Tapia R."/>
            <person name="Goodwin L."/>
            <person name="Pitluck S."/>
            <person name="Ivanova N."/>
            <person name="Pagani I."/>
            <person name="Mavromatis K."/>
            <person name="Ovchinnikova G."/>
            <person name="Pati A."/>
            <person name="Chen A."/>
            <person name="Palaniappan K."/>
            <person name="Hauser L."/>
            <person name="Chang Y.J."/>
            <person name="Jeffries C.D."/>
            <person name="Detter J.C."/>
            <person name="Han C."/>
            <person name="Rohde M."/>
            <person name="Brambilla E."/>
            <person name="Goker M."/>
            <person name="Woyke T."/>
            <person name="Bristow J."/>
            <person name="Eisen J.A."/>
            <person name="Markowitz V."/>
            <person name="Hugenholtz P."/>
            <person name="Kyrpides N.C."/>
            <person name="Klenk H.P."/>
            <person name="Land M."/>
        </authorList>
    </citation>
    <scope>NUCLEOTIDE SEQUENCE [LARGE SCALE GENOMIC DNA]</scope>
    <source>
        <strain evidence="13">ATCC 33931 / DSM 2075 / LMG 7858 / VKM B-1802 / 2st14</strain>
    </source>
</reference>
<dbReference type="PROSITE" id="PS50111">
    <property type="entry name" value="CHEMOTAXIS_TRANSDUC_2"/>
    <property type="match status" value="1"/>
</dbReference>
<comment type="subcellular location">
    <subcellularLocation>
        <location evidence="1">Cell membrane</location>
        <topology evidence="1">Multi-pass membrane protein</topology>
    </subcellularLocation>
</comment>
<comment type="similarity">
    <text evidence="7">Belongs to the methyl-accepting chemotaxis (MCP) protein family.</text>
</comment>
<feature type="region of interest" description="Disordered" evidence="9">
    <location>
        <begin position="578"/>
        <end position="598"/>
    </location>
</feature>
<dbReference type="Pfam" id="PF02743">
    <property type="entry name" value="dCache_1"/>
    <property type="match status" value="1"/>
</dbReference>
<dbReference type="eggNOG" id="COG4191">
    <property type="taxonomic scope" value="Bacteria"/>
</dbReference>
<dbReference type="CDD" id="cd12912">
    <property type="entry name" value="PDC2_MCP_like"/>
    <property type="match status" value="1"/>
</dbReference>
<dbReference type="Gene3D" id="3.30.450.20">
    <property type="entry name" value="PAS domain"/>
    <property type="match status" value="1"/>
</dbReference>
<keyword evidence="3" id="KW-0488">Methylation</keyword>
<dbReference type="InterPro" id="IPR029151">
    <property type="entry name" value="Sensor-like_sf"/>
</dbReference>
<dbReference type="SUPFAM" id="SSF58104">
    <property type="entry name" value="Methyl-accepting chemotaxis protein (MCP) signaling domain"/>
    <property type="match status" value="1"/>
</dbReference>
<protein>
    <submittedName>
        <fullName evidence="12">Methyl-accepting chemotaxis sensory transducer</fullName>
    </submittedName>
</protein>
<dbReference type="HOGENOM" id="CLU_000445_107_19_7"/>
<evidence type="ECO:0000256" key="5">
    <source>
        <dbReference type="ARBA" id="ARBA00022989"/>
    </source>
</evidence>
<dbReference type="GO" id="GO:0005886">
    <property type="term" value="C:plasma membrane"/>
    <property type="evidence" value="ECO:0007669"/>
    <property type="project" value="UniProtKB-SubCell"/>
</dbReference>
<evidence type="ECO:0000256" key="1">
    <source>
        <dbReference type="ARBA" id="ARBA00004651"/>
    </source>
</evidence>
<evidence type="ECO:0000313" key="12">
    <source>
        <dbReference type="EMBL" id="ADK83461.1"/>
    </source>
</evidence>
<dbReference type="STRING" id="644282.Deba_0082"/>
<feature type="transmembrane region" description="Helical" evidence="10">
    <location>
        <begin position="7"/>
        <end position="28"/>
    </location>
</feature>
<evidence type="ECO:0000259" key="11">
    <source>
        <dbReference type="PROSITE" id="PS50111"/>
    </source>
</evidence>
<dbReference type="InterPro" id="IPR033479">
    <property type="entry name" value="dCache_1"/>
</dbReference>
<dbReference type="AlphaFoldDB" id="E1QDE2"/>
<dbReference type="Pfam" id="PF00015">
    <property type="entry name" value="MCPsignal"/>
    <property type="match status" value="1"/>
</dbReference>
<dbReference type="KEGG" id="dbr:Deba_0082"/>
<dbReference type="EMBL" id="CP002085">
    <property type="protein sequence ID" value="ADK83461.1"/>
    <property type="molecule type" value="Genomic_DNA"/>
</dbReference>
<evidence type="ECO:0000256" key="2">
    <source>
        <dbReference type="ARBA" id="ARBA00022475"/>
    </source>
</evidence>
<feature type="domain" description="Methyl-accepting transducer" evidence="11">
    <location>
        <begin position="327"/>
        <end position="556"/>
    </location>
</feature>
<dbReference type="GO" id="GO:0006935">
    <property type="term" value="P:chemotaxis"/>
    <property type="evidence" value="ECO:0007669"/>
    <property type="project" value="TreeGrafter"/>
</dbReference>
<keyword evidence="13" id="KW-1185">Reference proteome</keyword>
<keyword evidence="4 10" id="KW-0812">Transmembrane</keyword>
<evidence type="ECO:0000313" key="13">
    <source>
        <dbReference type="Proteomes" id="UP000009047"/>
    </source>
</evidence>
<dbReference type="PANTHER" id="PTHR43531:SF14">
    <property type="entry name" value="METHYL-ACCEPTING CHEMOTAXIS PROTEIN I-RELATED"/>
    <property type="match status" value="1"/>
</dbReference>
<dbReference type="GO" id="GO:0004888">
    <property type="term" value="F:transmembrane signaling receptor activity"/>
    <property type="evidence" value="ECO:0007669"/>
    <property type="project" value="TreeGrafter"/>
</dbReference>
<dbReference type="PANTHER" id="PTHR43531">
    <property type="entry name" value="PROTEIN ICFG"/>
    <property type="match status" value="1"/>
</dbReference>
<keyword evidence="2" id="KW-1003">Cell membrane</keyword>
<dbReference type="InterPro" id="IPR004089">
    <property type="entry name" value="MCPsignal_dom"/>
</dbReference>
<evidence type="ECO:0000256" key="10">
    <source>
        <dbReference type="SAM" id="Phobius"/>
    </source>
</evidence>
<evidence type="ECO:0000256" key="3">
    <source>
        <dbReference type="ARBA" id="ARBA00022481"/>
    </source>
</evidence>
<dbReference type="eggNOG" id="COG0840">
    <property type="taxonomic scope" value="Bacteria"/>
</dbReference>
<evidence type="ECO:0000256" key="9">
    <source>
        <dbReference type="SAM" id="MobiDB-lite"/>
    </source>
</evidence>
<evidence type="ECO:0000256" key="8">
    <source>
        <dbReference type="PROSITE-ProRule" id="PRU00284"/>
    </source>
</evidence>
<proteinExistence type="inferred from homology"/>
<organism evidence="12 13">
    <name type="scientific">Desulfarculus baarsii (strain ATCC 33931 / DSM 2075 / LMG 7858 / VKM B-1802 / 2st14)</name>
    <dbReference type="NCBI Taxonomy" id="644282"/>
    <lineage>
        <taxon>Bacteria</taxon>
        <taxon>Pseudomonadati</taxon>
        <taxon>Thermodesulfobacteriota</taxon>
        <taxon>Desulfarculia</taxon>
        <taxon>Desulfarculales</taxon>
        <taxon>Desulfarculaceae</taxon>
        <taxon>Desulfarculus</taxon>
    </lineage>
</organism>
<dbReference type="InterPro" id="IPR051310">
    <property type="entry name" value="MCP_chemotaxis"/>
</dbReference>
<sequence>MTLKTKLILGGVILVSLPLLIVGVYSYVASSKALTANAEENALSTAQRLADMANTYMEMESRLIREVAVGNTTIAVAEKNHVGAADADVKELDRKLASFIKTVGQDYATIFVTNVKGDIIADGVGGGYKGLNVGDRAYLKEALTGKVAAGEIVLDKKTNKPVMLIAVPVMGQSGKVVGVTAAAIGMEFWNKNLTNVRMGQTGYPFMVNKDGLVIAHRVADLVMDAVLSDIKGMERLNERVLARQSGVESYVYKGVPKIAGFAQVPLTNWCVIVTQDEAEFMAAVRENGLGMAVIGLVCLGLGVAAVWVFGVSVTRPIQRVIVGLTAAADQVGAASSQVSSSSQQLAEGASEQAASLEETTASLEELSSMTAQNADNASQANILARDARASVDRASATMGKLTTSMDDIRRSSEETSKIIKTIDEIAFQTNLLALNAAVEAARAGEAGAGFAVVADEVRNLAMRAAEAAKNTTALIEGSVSKIKGGAELVSMVNEAFGEVATGSAKVVELVGEIAAASSEQTQGLSQISSAAGTMDVVTQRVAAMAEESASASVEMHSQAEAMQGFVQELVGIVGGGHVESAAAPSPAPPADRRLLPRR</sequence>
<evidence type="ECO:0000256" key="7">
    <source>
        <dbReference type="ARBA" id="ARBA00029447"/>
    </source>
</evidence>
<evidence type="ECO:0000256" key="6">
    <source>
        <dbReference type="ARBA" id="ARBA00023136"/>
    </source>
</evidence>
<feature type="transmembrane region" description="Helical" evidence="10">
    <location>
        <begin position="289"/>
        <end position="309"/>
    </location>
</feature>
<keyword evidence="5 10" id="KW-1133">Transmembrane helix</keyword>
<gene>
    <name evidence="12" type="ordered locus">Deba_0082</name>
</gene>
<keyword evidence="8" id="KW-0807">Transducer</keyword>
<dbReference type="Gene3D" id="1.10.287.950">
    <property type="entry name" value="Methyl-accepting chemotaxis protein"/>
    <property type="match status" value="1"/>
</dbReference>
<dbReference type="GO" id="GO:0007165">
    <property type="term" value="P:signal transduction"/>
    <property type="evidence" value="ECO:0007669"/>
    <property type="project" value="UniProtKB-KW"/>
</dbReference>
<dbReference type="SMART" id="SM00283">
    <property type="entry name" value="MA"/>
    <property type="match status" value="1"/>
</dbReference>
<evidence type="ECO:0000256" key="4">
    <source>
        <dbReference type="ARBA" id="ARBA00022692"/>
    </source>
</evidence>
<dbReference type="Proteomes" id="UP000009047">
    <property type="component" value="Chromosome"/>
</dbReference>
<name>E1QDE2_DESB2</name>
<keyword evidence="6 10" id="KW-0472">Membrane</keyword>